<dbReference type="RefSeq" id="WP_113657361.1">
    <property type="nucleotide sequence ID" value="NZ_KZ845663.1"/>
</dbReference>
<dbReference type="EMBL" id="QJKK01000001">
    <property type="protein sequence ID" value="RAL26756.1"/>
    <property type="molecule type" value="Genomic_DNA"/>
</dbReference>
<dbReference type="GO" id="GO:0005829">
    <property type="term" value="C:cytosol"/>
    <property type="evidence" value="ECO:0007669"/>
    <property type="project" value="InterPro"/>
</dbReference>
<feature type="active site" evidence="9">
    <location>
        <position position="80"/>
    </location>
</feature>
<evidence type="ECO:0000313" key="11">
    <source>
        <dbReference type="EMBL" id="RAL26756.1"/>
    </source>
</evidence>
<keyword evidence="7 9" id="KW-0378">Hydrolase</keyword>
<evidence type="ECO:0000256" key="9">
    <source>
        <dbReference type="HAMAP-Rule" id="MF_00417"/>
    </source>
</evidence>
<evidence type="ECO:0000256" key="4">
    <source>
        <dbReference type="ARBA" id="ARBA00006641"/>
    </source>
</evidence>
<dbReference type="OrthoDB" id="9779738at2"/>
<evidence type="ECO:0000256" key="7">
    <source>
        <dbReference type="ARBA" id="ARBA00022801"/>
    </source>
</evidence>
<dbReference type="PIRSF" id="PIRSF015592">
    <property type="entry name" value="Prld-crbxl_pptds"/>
    <property type="match status" value="1"/>
</dbReference>
<dbReference type="HAMAP" id="MF_00417">
    <property type="entry name" value="Pyrrolid_peptidase"/>
    <property type="match status" value="1"/>
</dbReference>
<comment type="subunit">
    <text evidence="9">Homotetramer.</text>
</comment>
<dbReference type="NCBIfam" id="NF009676">
    <property type="entry name" value="PRK13197.1"/>
    <property type="match status" value="1"/>
</dbReference>
<evidence type="ECO:0000256" key="10">
    <source>
        <dbReference type="PROSITE-ProRule" id="PRU10077"/>
    </source>
</evidence>
<comment type="caution">
    <text evidence="11">The sequence shown here is derived from an EMBL/GenBank/DDBJ whole genome shotgun (WGS) entry which is preliminary data.</text>
</comment>
<comment type="catalytic activity">
    <reaction evidence="1 9 10">
        <text>Release of an N-terminal pyroglutamyl group from a polypeptide, the second amino acid generally not being Pro.</text>
        <dbReference type="EC" id="3.4.19.3"/>
    </reaction>
</comment>
<evidence type="ECO:0000256" key="2">
    <source>
        <dbReference type="ARBA" id="ARBA00002280"/>
    </source>
</evidence>
<evidence type="ECO:0000256" key="6">
    <source>
        <dbReference type="ARBA" id="ARBA00022670"/>
    </source>
</evidence>
<evidence type="ECO:0000256" key="3">
    <source>
        <dbReference type="ARBA" id="ARBA00004496"/>
    </source>
</evidence>
<proteinExistence type="inferred from homology"/>
<dbReference type="PROSITE" id="PS01334">
    <property type="entry name" value="PYRASE_CYS"/>
    <property type="match status" value="1"/>
</dbReference>
<comment type="similarity">
    <text evidence="4 9">Belongs to the peptidase C15 family.</text>
</comment>
<dbReference type="SUPFAM" id="SSF53182">
    <property type="entry name" value="Pyrrolidone carboxyl peptidase (pyroglutamate aminopeptidase)"/>
    <property type="match status" value="1"/>
</dbReference>
<dbReference type="InterPro" id="IPR029762">
    <property type="entry name" value="PGP-I_bact-type"/>
</dbReference>
<evidence type="ECO:0000256" key="5">
    <source>
        <dbReference type="ARBA" id="ARBA00022490"/>
    </source>
</evidence>
<dbReference type="Pfam" id="PF01470">
    <property type="entry name" value="Peptidase_C15"/>
    <property type="match status" value="1"/>
</dbReference>
<dbReference type="NCBIfam" id="TIGR00504">
    <property type="entry name" value="pyro_pdase"/>
    <property type="match status" value="1"/>
</dbReference>
<evidence type="ECO:0000313" key="12">
    <source>
        <dbReference type="Proteomes" id="UP000251213"/>
    </source>
</evidence>
<keyword evidence="12" id="KW-1185">Reference proteome</keyword>
<sequence length="215" mass="23502">MKKVLLTGFTPFAGESLNSSWEVVRQLQSTSLTNAQVYIVQVPTVFQKSLKLLQEKIAQIRPEIVICVGQAGGRCEIAVERVALNIDDARIPDNDGYQPIDQPVIPDGPNAYWSTLPTKAIVKQIRLGGIPATVSYSAGTFVCNHLFYGLAHEITTKYPKMKGGLIHIPYLPNQVNKCSNLPSMSLDISMKAIEIAILTSIEMDKDMEEAGGTLA</sequence>
<organism evidence="11 12">
    <name type="scientific">Thermoflavimicrobium daqui</name>
    <dbReference type="NCBI Taxonomy" id="2137476"/>
    <lineage>
        <taxon>Bacteria</taxon>
        <taxon>Bacillati</taxon>
        <taxon>Bacillota</taxon>
        <taxon>Bacilli</taxon>
        <taxon>Bacillales</taxon>
        <taxon>Thermoactinomycetaceae</taxon>
        <taxon>Thermoflavimicrobium</taxon>
    </lineage>
</organism>
<dbReference type="Gene3D" id="3.40.630.20">
    <property type="entry name" value="Peptidase C15, pyroglutamyl peptidase I-like"/>
    <property type="match status" value="1"/>
</dbReference>
<keyword evidence="8 9" id="KW-0788">Thiol protease</keyword>
<keyword evidence="5 9" id="KW-0963">Cytoplasm</keyword>
<dbReference type="PANTHER" id="PTHR23402:SF1">
    <property type="entry name" value="PYROGLUTAMYL-PEPTIDASE I"/>
    <property type="match status" value="1"/>
</dbReference>
<dbReference type="InterPro" id="IPR036440">
    <property type="entry name" value="Peptidase_C15-like_sf"/>
</dbReference>
<name>A0A364K8X5_9BACL</name>
<dbReference type="PRINTS" id="PR00706">
    <property type="entry name" value="PYROGLUPTASE"/>
</dbReference>
<dbReference type="InterPro" id="IPR000816">
    <property type="entry name" value="Peptidase_C15"/>
</dbReference>
<evidence type="ECO:0000256" key="8">
    <source>
        <dbReference type="ARBA" id="ARBA00022807"/>
    </source>
</evidence>
<dbReference type="EC" id="3.4.19.3" evidence="9"/>
<feature type="active site" evidence="9">
    <location>
        <position position="167"/>
    </location>
</feature>
<dbReference type="Proteomes" id="UP000251213">
    <property type="component" value="Unassembled WGS sequence"/>
</dbReference>
<dbReference type="GO" id="GO:0016920">
    <property type="term" value="F:pyroglutamyl-peptidase activity"/>
    <property type="evidence" value="ECO:0007669"/>
    <property type="project" value="UniProtKB-UniRule"/>
</dbReference>
<keyword evidence="6 9" id="KW-0645">Protease</keyword>
<gene>
    <name evidence="9 11" type="primary">pcp</name>
    <name evidence="11" type="ORF">DL897_01505</name>
</gene>
<feature type="active site" evidence="9 10">
    <location>
        <position position="143"/>
    </location>
</feature>
<dbReference type="GO" id="GO:0006508">
    <property type="term" value="P:proteolysis"/>
    <property type="evidence" value="ECO:0007669"/>
    <property type="project" value="UniProtKB-KW"/>
</dbReference>
<dbReference type="CDD" id="cd00501">
    <property type="entry name" value="Peptidase_C15"/>
    <property type="match status" value="1"/>
</dbReference>
<dbReference type="PANTHER" id="PTHR23402">
    <property type="entry name" value="PROTEASE FAMILY C15 PYROGLUTAMYL-PEPTIDASE I-RELATED"/>
    <property type="match status" value="1"/>
</dbReference>
<reference evidence="11 12" key="2">
    <citation type="submission" date="2018-06" db="EMBL/GenBank/DDBJ databases">
        <authorList>
            <person name="Zhirakovskaya E."/>
        </authorList>
    </citation>
    <scope>NUCLEOTIDE SEQUENCE [LARGE SCALE GENOMIC DNA]</scope>
    <source>
        <strain evidence="11 12">FBKL4.011</strain>
    </source>
</reference>
<dbReference type="InterPro" id="IPR016125">
    <property type="entry name" value="Peptidase_C15-like"/>
</dbReference>
<protein>
    <recommendedName>
        <fullName evidence="9">Pyrrolidone-carboxylate peptidase</fullName>
        <ecNumber evidence="9">3.4.19.3</ecNumber>
    </recommendedName>
    <alternativeName>
        <fullName evidence="9">5-oxoprolyl-peptidase</fullName>
    </alternativeName>
    <alternativeName>
        <fullName evidence="9">Pyroglutamyl-peptidase I</fullName>
        <shortName evidence="9">PGP-I</shortName>
        <shortName evidence="9">Pyrase</shortName>
    </alternativeName>
</protein>
<comment type="subcellular location">
    <subcellularLocation>
        <location evidence="3 9">Cytoplasm</location>
    </subcellularLocation>
</comment>
<dbReference type="FunFam" id="3.40.630.20:FF:000001">
    <property type="entry name" value="Pyrrolidone-carboxylate peptidase"/>
    <property type="match status" value="1"/>
</dbReference>
<accession>A0A364K8X5</accession>
<dbReference type="InterPro" id="IPR033694">
    <property type="entry name" value="PGPEP1_Cys_AS"/>
</dbReference>
<dbReference type="AlphaFoldDB" id="A0A364K8X5"/>
<comment type="function">
    <text evidence="2 9">Removes 5-oxoproline from various penultimate amino acid residues except L-proline.</text>
</comment>
<evidence type="ECO:0000256" key="1">
    <source>
        <dbReference type="ARBA" id="ARBA00001770"/>
    </source>
</evidence>
<reference evidence="11 12" key="1">
    <citation type="submission" date="2018-06" db="EMBL/GenBank/DDBJ databases">
        <title>Thermoflavimicrobium daqus sp. nov., a thermophilic microbe isolated from Moutai-flavour Daqu.</title>
        <authorList>
            <person name="Wang X."/>
            <person name="Zhou H."/>
        </authorList>
    </citation>
    <scope>NUCLEOTIDE SEQUENCE [LARGE SCALE GENOMIC DNA]</scope>
    <source>
        <strain evidence="11 12">FBKL4.011</strain>
    </source>
</reference>